<proteinExistence type="predicted"/>
<dbReference type="GO" id="GO:0015074">
    <property type="term" value="P:DNA integration"/>
    <property type="evidence" value="ECO:0007669"/>
    <property type="project" value="InterPro"/>
</dbReference>
<dbReference type="EMBL" id="FNHB01000002">
    <property type="protein sequence ID" value="SDM11194.1"/>
    <property type="molecule type" value="Genomic_DNA"/>
</dbReference>
<gene>
    <name evidence="3" type="ORF">SAMN04488502_102200</name>
</gene>
<evidence type="ECO:0000259" key="2">
    <source>
        <dbReference type="PROSITE" id="PS51898"/>
    </source>
</evidence>
<evidence type="ECO:0000313" key="3">
    <source>
        <dbReference type="EMBL" id="SDM11194.1"/>
    </source>
</evidence>
<dbReference type="OrthoDB" id="9785687at2"/>
<dbReference type="PROSITE" id="PS51898">
    <property type="entry name" value="TYR_RECOMBINASE"/>
    <property type="match status" value="1"/>
</dbReference>
<name>A0A1G9QJG6_9FIRM</name>
<evidence type="ECO:0000256" key="1">
    <source>
        <dbReference type="ARBA" id="ARBA00023172"/>
    </source>
</evidence>
<dbReference type="Gene3D" id="1.10.443.10">
    <property type="entry name" value="Intergrase catalytic core"/>
    <property type="match status" value="1"/>
</dbReference>
<protein>
    <submittedName>
        <fullName evidence="3">Phage integrase family protein</fullName>
    </submittedName>
</protein>
<dbReference type="InterPro" id="IPR002104">
    <property type="entry name" value="Integrase_catalytic"/>
</dbReference>
<dbReference type="SUPFAM" id="SSF56349">
    <property type="entry name" value="DNA breaking-rejoining enzymes"/>
    <property type="match status" value="1"/>
</dbReference>
<organism evidence="3 4">
    <name type="scientific">Dendrosporobacter quercicolus</name>
    <dbReference type="NCBI Taxonomy" id="146817"/>
    <lineage>
        <taxon>Bacteria</taxon>
        <taxon>Bacillati</taxon>
        <taxon>Bacillota</taxon>
        <taxon>Negativicutes</taxon>
        <taxon>Selenomonadales</taxon>
        <taxon>Sporomusaceae</taxon>
        <taxon>Dendrosporobacter</taxon>
    </lineage>
</organism>
<feature type="domain" description="Tyr recombinase" evidence="2">
    <location>
        <begin position="1"/>
        <end position="45"/>
    </location>
</feature>
<evidence type="ECO:0000313" key="4">
    <source>
        <dbReference type="Proteomes" id="UP000214880"/>
    </source>
</evidence>
<dbReference type="AlphaFoldDB" id="A0A1G9QJG6"/>
<keyword evidence="1" id="KW-0233">DNA recombination</keyword>
<dbReference type="InterPro" id="IPR011010">
    <property type="entry name" value="DNA_brk_join_enz"/>
</dbReference>
<dbReference type="GO" id="GO:0006310">
    <property type="term" value="P:DNA recombination"/>
    <property type="evidence" value="ECO:0007669"/>
    <property type="project" value="UniProtKB-KW"/>
</dbReference>
<keyword evidence="4" id="KW-1185">Reference proteome</keyword>
<dbReference type="STRING" id="146817.SAMN04488502_102200"/>
<dbReference type="Proteomes" id="UP000214880">
    <property type="component" value="Unassembled WGS sequence"/>
</dbReference>
<reference evidence="3 4" key="1">
    <citation type="submission" date="2016-10" db="EMBL/GenBank/DDBJ databases">
        <authorList>
            <person name="de Groot N.N."/>
        </authorList>
    </citation>
    <scope>NUCLEOTIDE SEQUENCE [LARGE SCALE GENOMIC DNA]</scope>
    <source>
        <strain evidence="3 4">DSM 1736</strain>
    </source>
</reference>
<accession>A0A1G9QJG6</accession>
<sequence length="67" mass="7424">MAATYLITSGTDIRTVAGKLGHANTNTTTIVYTHLLKSAEKETADKMGDFLRLAVEKEKEKQKKQAR</sequence>
<dbReference type="GO" id="GO:0003677">
    <property type="term" value="F:DNA binding"/>
    <property type="evidence" value="ECO:0007669"/>
    <property type="project" value="InterPro"/>
</dbReference>
<dbReference type="InterPro" id="IPR013762">
    <property type="entry name" value="Integrase-like_cat_sf"/>
</dbReference>